<reference evidence="2" key="1">
    <citation type="journal article" date="2019" name="Int. J. Syst. Evol. Microbiol.">
        <title>The Global Catalogue of Microorganisms (GCM) 10K type strain sequencing project: providing services to taxonomists for standard genome sequencing and annotation.</title>
        <authorList>
            <consortium name="The Broad Institute Genomics Platform"/>
            <consortium name="The Broad Institute Genome Sequencing Center for Infectious Disease"/>
            <person name="Wu L."/>
            <person name="Ma J."/>
        </authorList>
    </citation>
    <scope>NUCLEOTIDE SEQUENCE [LARGE SCALE GENOMIC DNA]</scope>
    <source>
        <strain evidence="2">JCM 16014</strain>
    </source>
</reference>
<dbReference type="Pfam" id="PF06067">
    <property type="entry name" value="DUF932"/>
    <property type="match status" value="1"/>
</dbReference>
<keyword evidence="2" id="KW-1185">Reference proteome</keyword>
<proteinExistence type="predicted"/>
<dbReference type="Proteomes" id="UP001500751">
    <property type="component" value="Unassembled WGS sequence"/>
</dbReference>
<gene>
    <name evidence="1" type="ORF">GCM10009839_14290</name>
</gene>
<evidence type="ECO:0000313" key="2">
    <source>
        <dbReference type="Proteomes" id="UP001500751"/>
    </source>
</evidence>
<organism evidence="1 2">
    <name type="scientific">Catenulispora yoronensis</name>
    <dbReference type="NCBI Taxonomy" id="450799"/>
    <lineage>
        <taxon>Bacteria</taxon>
        <taxon>Bacillati</taxon>
        <taxon>Actinomycetota</taxon>
        <taxon>Actinomycetes</taxon>
        <taxon>Catenulisporales</taxon>
        <taxon>Catenulisporaceae</taxon>
        <taxon>Catenulispora</taxon>
    </lineage>
</organism>
<name>A0ABP5F702_9ACTN</name>
<evidence type="ECO:0000313" key="1">
    <source>
        <dbReference type="EMBL" id="GAA2019074.1"/>
    </source>
</evidence>
<dbReference type="RefSeq" id="WP_344664704.1">
    <property type="nucleotide sequence ID" value="NZ_BAAAQN010000006.1"/>
</dbReference>
<sequence>MSKETLEHLNTNTLIGFTDKRGHAWHYREEHQGGESNHYPGAVPVADILRRLFHWEAEPWLVQFKHPGTGEIIEDPSRQVFIRPDTKSALGVFKDGYKGHQYRPWLVGNVQTMLDDSELGVGSAGLLKGGAVAWVQVEVPDTFVISEAGVEYRPNLLAATSFDGSLATTYKRTVTNIVCDNTMAAGLAETGHQIKVKHSRNSLGRISEARQALDLVIAAASDFEAEVQELIRTDVSPKEWSKFVDAWAPLPEADAHKGTITRAETKREQITQLWKADPRVSPWSGTGWGVVQAVNTWAHHSQGVRGTTRAERNMLRAVNGEVDNLDAGTIKLLTAVLDRPIGQQRLYAIAA</sequence>
<dbReference type="EMBL" id="BAAAQN010000006">
    <property type="protein sequence ID" value="GAA2019074.1"/>
    <property type="molecule type" value="Genomic_DNA"/>
</dbReference>
<accession>A0ABP5F702</accession>
<evidence type="ECO:0008006" key="3">
    <source>
        <dbReference type="Google" id="ProtNLM"/>
    </source>
</evidence>
<comment type="caution">
    <text evidence="1">The sequence shown here is derived from an EMBL/GenBank/DDBJ whole genome shotgun (WGS) entry which is preliminary data.</text>
</comment>
<protein>
    <recommendedName>
        <fullName evidence="3">DUF932 domain-containing protein</fullName>
    </recommendedName>
</protein>
<dbReference type="InterPro" id="IPR026325">
    <property type="entry name" value="DUF932"/>
</dbReference>
<dbReference type="InterPro" id="IPR017686">
    <property type="entry name" value="Phg/plasmid-like_prot"/>
</dbReference>
<dbReference type="NCBIfam" id="TIGR03299">
    <property type="entry name" value="LGT_TIGR03299"/>
    <property type="match status" value="1"/>
</dbReference>